<protein>
    <submittedName>
        <fullName evidence="3">Magnesium transporter MRS2-i-like protein</fullName>
    </submittedName>
</protein>
<reference evidence="3 4" key="2">
    <citation type="journal article" date="2017" name="Front. Plant Sci.">
        <title>Gene Classification and Mining of Molecular Markers Useful in Red Clover (Trifolium pratense) Breeding.</title>
        <authorList>
            <person name="Istvanek J."/>
            <person name="Dluhosova J."/>
            <person name="Dluhos P."/>
            <person name="Patkova L."/>
            <person name="Nedelnik J."/>
            <person name="Repkova J."/>
        </authorList>
    </citation>
    <scope>NUCLEOTIDE SEQUENCE [LARGE SCALE GENOMIC DNA]</scope>
    <source>
        <strain evidence="4">cv. Tatra</strain>
        <tissue evidence="3">Young leaves</tissue>
    </source>
</reference>
<dbReference type="PANTHER" id="PTHR13890">
    <property type="entry name" value="RNA SPLICING PROTEIN MRS2, MITOCHONDRIAL"/>
    <property type="match status" value="1"/>
</dbReference>
<dbReference type="Proteomes" id="UP000236291">
    <property type="component" value="Unassembled WGS sequence"/>
</dbReference>
<organism evidence="3 4">
    <name type="scientific">Trifolium pratense</name>
    <name type="common">Red clover</name>
    <dbReference type="NCBI Taxonomy" id="57577"/>
    <lineage>
        <taxon>Eukaryota</taxon>
        <taxon>Viridiplantae</taxon>
        <taxon>Streptophyta</taxon>
        <taxon>Embryophyta</taxon>
        <taxon>Tracheophyta</taxon>
        <taxon>Spermatophyta</taxon>
        <taxon>Magnoliopsida</taxon>
        <taxon>eudicotyledons</taxon>
        <taxon>Gunneridae</taxon>
        <taxon>Pentapetalae</taxon>
        <taxon>rosids</taxon>
        <taxon>fabids</taxon>
        <taxon>Fabales</taxon>
        <taxon>Fabaceae</taxon>
        <taxon>Papilionoideae</taxon>
        <taxon>50 kb inversion clade</taxon>
        <taxon>NPAAA clade</taxon>
        <taxon>Hologalegina</taxon>
        <taxon>IRL clade</taxon>
        <taxon>Trifolieae</taxon>
        <taxon>Trifolium</taxon>
    </lineage>
</organism>
<dbReference type="GO" id="GO:0015095">
    <property type="term" value="F:magnesium ion transmembrane transporter activity"/>
    <property type="evidence" value="ECO:0007669"/>
    <property type="project" value="TreeGrafter"/>
</dbReference>
<evidence type="ECO:0000313" key="4">
    <source>
        <dbReference type="Proteomes" id="UP000236291"/>
    </source>
</evidence>
<dbReference type="Pfam" id="PF22099">
    <property type="entry name" value="MRS2-like"/>
    <property type="match status" value="1"/>
</dbReference>
<comment type="similarity">
    <text evidence="1">Belongs to the CorA metal ion transporter (MIT) (TC 1.A.35.5) family.</text>
</comment>
<evidence type="ECO:0000256" key="1">
    <source>
        <dbReference type="ARBA" id="ARBA00007535"/>
    </source>
</evidence>
<feature type="compositionally biased region" description="Polar residues" evidence="2">
    <location>
        <begin position="40"/>
        <end position="58"/>
    </location>
</feature>
<dbReference type="PANTHER" id="PTHR13890:SF31">
    <property type="entry name" value="MAGNESIUM TRANSPORTER MRS2-2-RELATED"/>
    <property type="match status" value="1"/>
</dbReference>
<reference evidence="3 4" key="1">
    <citation type="journal article" date="2014" name="Am. J. Bot.">
        <title>Genome assembly and annotation for red clover (Trifolium pratense; Fabaceae).</title>
        <authorList>
            <person name="Istvanek J."/>
            <person name="Jaros M."/>
            <person name="Krenek A."/>
            <person name="Repkova J."/>
        </authorList>
    </citation>
    <scope>NUCLEOTIDE SEQUENCE [LARGE SCALE GENOMIC DNA]</scope>
    <source>
        <strain evidence="4">cv. Tatra</strain>
        <tissue evidence="3">Young leaves</tissue>
    </source>
</reference>
<sequence length="150" mass="17141">MTRLTARVQKVKESIEHLMDDDEDMADLYLSRKLEGGASSPISQSGAANNWISSPSTKSKSVATILRDENDVDELEMLLESYYMQIEGTFSRLSTLRGYIDDTEDYINIQLELFLNAGELCLACYSVVTGILGMNLQYDWQNDHDYMFKW</sequence>
<dbReference type="EMBL" id="ASHM01042624">
    <property type="protein sequence ID" value="PNX82736.1"/>
    <property type="molecule type" value="Genomic_DNA"/>
</dbReference>
<dbReference type="InterPro" id="IPR039204">
    <property type="entry name" value="MRS2-like"/>
</dbReference>
<proteinExistence type="inferred from homology"/>
<name>A0A2K3LW26_TRIPR</name>
<feature type="region of interest" description="Disordered" evidence="2">
    <location>
        <begin position="38"/>
        <end position="58"/>
    </location>
</feature>
<accession>A0A2K3LW26</accession>
<dbReference type="Gene3D" id="1.20.58.340">
    <property type="entry name" value="Magnesium transport protein CorA, transmembrane region"/>
    <property type="match status" value="1"/>
</dbReference>
<gene>
    <name evidence="3" type="ORF">L195_g038770</name>
</gene>
<evidence type="ECO:0000256" key="2">
    <source>
        <dbReference type="SAM" id="MobiDB-lite"/>
    </source>
</evidence>
<comment type="caution">
    <text evidence="3">The sequence shown here is derived from an EMBL/GenBank/DDBJ whole genome shotgun (WGS) entry which is preliminary data.</text>
</comment>
<feature type="non-terminal residue" evidence="3">
    <location>
        <position position="150"/>
    </location>
</feature>
<dbReference type="AlphaFoldDB" id="A0A2K3LW26"/>
<evidence type="ECO:0000313" key="3">
    <source>
        <dbReference type="EMBL" id="PNX82736.1"/>
    </source>
</evidence>